<name>A0AAN1EMW3_RHIET</name>
<sequence>MITCAHRAYAIKVGAVLLVSPIIVGVPDLDRSYGYTDSVAACVDDPDAVSSLLSGHKNYRKITPKMAALKGLEPATGRSGAAFA</sequence>
<accession>A0AAN1EMW3</accession>
<dbReference type="AlphaFoldDB" id="A0AAN1EMW3"/>
<evidence type="ECO:0000313" key="2">
    <source>
        <dbReference type="Proteomes" id="UP000194159"/>
    </source>
</evidence>
<protein>
    <submittedName>
        <fullName evidence="1">Uncharacterized protein</fullName>
    </submittedName>
</protein>
<keyword evidence="1" id="KW-0614">Plasmid</keyword>
<evidence type="ECO:0000313" key="1">
    <source>
        <dbReference type="EMBL" id="ARQ13153.1"/>
    </source>
</evidence>
<organism evidence="1 2">
    <name type="scientific">Rhizobium etli</name>
    <dbReference type="NCBI Taxonomy" id="29449"/>
    <lineage>
        <taxon>Bacteria</taxon>
        <taxon>Pseudomonadati</taxon>
        <taxon>Pseudomonadota</taxon>
        <taxon>Alphaproteobacteria</taxon>
        <taxon>Hyphomicrobiales</taxon>
        <taxon>Rhizobiaceae</taxon>
        <taxon>Rhizobium/Agrobacterium group</taxon>
        <taxon>Rhizobium</taxon>
    </lineage>
</organism>
<gene>
    <name evidence="1" type="ORF">NXC12_PD00041</name>
</gene>
<proteinExistence type="predicted"/>
<dbReference type="Proteomes" id="UP000194159">
    <property type="component" value="Plasmid pRetNXC12d"/>
</dbReference>
<dbReference type="EMBL" id="CP020910">
    <property type="protein sequence ID" value="ARQ13153.1"/>
    <property type="molecule type" value="Genomic_DNA"/>
</dbReference>
<geneLocation type="plasmid" evidence="2">
    <name>pretnxc12d</name>
</geneLocation>
<reference evidence="1 2" key="1">
    <citation type="submission" date="2017-04" db="EMBL/GenBank/DDBJ databases">
        <title>Complete genome sequences of Rhizobium genomic linages associated to common bean (phaseolus vulgaris).</title>
        <authorList>
            <person name="Santamaria R.I."/>
            <person name="Bustos P."/>
            <person name="Perez-Carrascal O."/>
            <person name="Martinez-Flores I."/>
            <person name="Juarez S."/>
            <person name="Lozano L."/>
            <person name="Miranda F."/>
            <person name="Vinuesa P."/>
            <person name="Martinez-Romero E."/>
            <person name="Cevallos M.A."/>
            <person name="Romero D."/>
            <person name="Davila G."/>
            <person name="Gonzalez V."/>
        </authorList>
    </citation>
    <scope>NUCLEOTIDE SEQUENCE [LARGE SCALE GENOMIC DNA]</scope>
    <source>
        <strain evidence="1 2">NXC12</strain>
        <plasmid evidence="2">pretnxc12d</plasmid>
    </source>
</reference>